<evidence type="ECO:0000313" key="3">
    <source>
        <dbReference type="Proteomes" id="UP000481109"/>
    </source>
</evidence>
<keyword evidence="3" id="KW-1185">Reference proteome</keyword>
<comment type="caution">
    <text evidence="2">The sequence shown here is derived from an EMBL/GenBank/DDBJ whole genome shotgun (WGS) entry which is preliminary data.</text>
</comment>
<protein>
    <recommendedName>
        <fullName evidence="4">DUF5709 domain-containing protein</fullName>
    </recommendedName>
</protein>
<evidence type="ECO:0008006" key="4">
    <source>
        <dbReference type="Google" id="ProtNLM"/>
    </source>
</evidence>
<evidence type="ECO:0000256" key="1">
    <source>
        <dbReference type="SAM" id="MobiDB-lite"/>
    </source>
</evidence>
<feature type="compositionally biased region" description="Acidic residues" evidence="1">
    <location>
        <begin position="1"/>
        <end position="26"/>
    </location>
</feature>
<dbReference type="Proteomes" id="UP000481109">
    <property type="component" value="Unassembled WGS sequence"/>
</dbReference>
<gene>
    <name evidence="2" type="ORF">G6045_25865</name>
</gene>
<dbReference type="EMBL" id="JAAKZW010000130">
    <property type="protein sequence ID" value="NGO79055.1"/>
    <property type="molecule type" value="Genomic_DNA"/>
</dbReference>
<dbReference type="RefSeq" id="WP_165334503.1">
    <property type="nucleotide sequence ID" value="NZ_JAAKZW010000130.1"/>
</dbReference>
<dbReference type="AlphaFoldDB" id="A0A6G4XNC5"/>
<feature type="region of interest" description="Disordered" evidence="1">
    <location>
        <begin position="1"/>
        <end position="69"/>
    </location>
</feature>
<evidence type="ECO:0000313" key="2">
    <source>
        <dbReference type="EMBL" id="NGO79055.1"/>
    </source>
</evidence>
<accession>A0A6G4XNC5</accession>
<proteinExistence type="predicted"/>
<sequence>MTVDPTEPDTFEEDDALGPEAPEADAAEQHRELLQQDDEPEPRFDPSSADPADAVEQSRVVSQDEDDYR</sequence>
<reference evidence="2 3" key="1">
    <citation type="submission" date="2020-02" db="EMBL/GenBank/DDBJ databases">
        <title>Whole-genome analyses of novel actinobacteria.</title>
        <authorList>
            <person name="Sahin N."/>
            <person name="Tokatli A."/>
        </authorList>
    </citation>
    <scope>NUCLEOTIDE SEQUENCE [LARGE SCALE GENOMIC DNA]</scope>
    <source>
        <strain evidence="2 3">YC504</strain>
    </source>
</reference>
<organism evidence="2 3">
    <name type="scientific">Streptomyces mesophilus</name>
    <dbReference type="NCBI Taxonomy" id="1775132"/>
    <lineage>
        <taxon>Bacteria</taxon>
        <taxon>Bacillati</taxon>
        <taxon>Actinomycetota</taxon>
        <taxon>Actinomycetes</taxon>
        <taxon>Kitasatosporales</taxon>
        <taxon>Streptomycetaceae</taxon>
        <taxon>Streptomyces</taxon>
    </lineage>
</organism>
<name>A0A6G4XNC5_9ACTN</name>